<evidence type="ECO:0000256" key="1">
    <source>
        <dbReference type="SAM" id="Phobius"/>
    </source>
</evidence>
<keyword evidence="1" id="KW-0472">Membrane</keyword>
<dbReference type="RefSeq" id="WP_007539514.1">
    <property type="nucleotide sequence ID" value="NZ_LNCD01000075.1"/>
</dbReference>
<dbReference type="Proteomes" id="UP000068164">
    <property type="component" value="Unassembled WGS sequence"/>
</dbReference>
<evidence type="ECO:0000313" key="3">
    <source>
        <dbReference type="Proteomes" id="UP000068164"/>
    </source>
</evidence>
<gene>
    <name evidence="2" type="ORF">AS026_05505</name>
</gene>
<sequence>MSETSAGDAGTFLKDPVVRLALITLAGLVLALWIARAPTSYTGKLPLIGDYIPLKLNAVYFIVFGPIVASFVAAVLWFQAARAERPPSKNLTSDKGDRDAIALLIIFALIVIASAALSLQYFLTLAPAELCPSRPHYDFLWTNVPGPTRITHCMSDTQAINLESPYYFEPQILQSWGHVLWPVLITALLIGTWRSWRKTAR</sequence>
<proteinExistence type="predicted"/>
<protein>
    <submittedName>
        <fullName evidence="2">Uncharacterized protein</fullName>
    </submittedName>
</protein>
<feature type="transmembrane region" description="Helical" evidence="1">
    <location>
        <begin position="179"/>
        <end position="196"/>
    </location>
</feature>
<feature type="transmembrane region" description="Helical" evidence="1">
    <location>
        <begin position="58"/>
        <end position="80"/>
    </location>
</feature>
<keyword evidence="1" id="KW-0812">Transmembrane</keyword>
<reference evidence="2 3" key="1">
    <citation type="submission" date="2015-11" db="EMBL/GenBank/DDBJ databases">
        <title>Draft Genome Sequence of the Strain BR 10423 (Rhizobium sp.) isolated from nodules of Mimosa pudica.</title>
        <authorList>
            <person name="Barauna A.C."/>
            <person name="Zilli J.E."/>
            <person name="Simoes-Araujo J.L."/>
            <person name="Reis V.M."/>
            <person name="James E.K."/>
            <person name="Reis F.B.Jr."/>
            <person name="Rouws L.F."/>
            <person name="Passos S.R."/>
            <person name="Gois S.R."/>
        </authorList>
    </citation>
    <scope>NUCLEOTIDE SEQUENCE [LARGE SCALE GENOMIC DNA]</scope>
    <source>
        <strain evidence="2 3">BR10423</strain>
    </source>
</reference>
<accession>A0A120FLD4</accession>
<dbReference type="AlphaFoldDB" id="A0A120FLD4"/>
<evidence type="ECO:0000313" key="2">
    <source>
        <dbReference type="EMBL" id="KWV52022.1"/>
    </source>
</evidence>
<organism evidence="2 3">
    <name type="scientific">Rhizobium altiplani</name>
    <dbReference type="NCBI Taxonomy" id="1864509"/>
    <lineage>
        <taxon>Bacteria</taxon>
        <taxon>Pseudomonadati</taxon>
        <taxon>Pseudomonadota</taxon>
        <taxon>Alphaproteobacteria</taxon>
        <taxon>Hyphomicrobiales</taxon>
        <taxon>Rhizobiaceae</taxon>
        <taxon>Rhizobium/Agrobacterium group</taxon>
        <taxon>Rhizobium</taxon>
    </lineage>
</organism>
<feature type="transmembrane region" description="Helical" evidence="1">
    <location>
        <begin position="20"/>
        <end position="38"/>
    </location>
</feature>
<feature type="transmembrane region" description="Helical" evidence="1">
    <location>
        <begin position="101"/>
        <end position="123"/>
    </location>
</feature>
<comment type="caution">
    <text evidence="2">The sequence shown here is derived from an EMBL/GenBank/DDBJ whole genome shotgun (WGS) entry which is preliminary data.</text>
</comment>
<keyword evidence="3" id="KW-1185">Reference proteome</keyword>
<keyword evidence="1" id="KW-1133">Transmembrane helix</keyword>
<dbReference type="EMBL" id="LNCD01000075">
    <property type="protein sequence ID" value="KWV52022.1"/>
    <property type="molecule type" value="Genomic_DNA"/>
</dbReference>
<name>A0A120FLD4_9HYPH</name>